<feature type="region of interest" description="Disordered" evidence="8">
    <location>
        <begin position="56"/>
        <end position="90"/>
    </location>
</feature>
<protein>
    <recommendedName>
        <fullName evidence="6">Large ribosomal subunit protein uL3</fullName>
    </recommendedName>
    <alternativeName>
        <fullName evidence="7">50S ribosomal protein L3</fullName>
    </alternativeName>
</protein>
<comment type="similarity">
    <text evidence="1">Belongs to the universal ribosomal protein uL3 family.</text>
</comment>
<proteinExistence type="inferred from homology"/>
<evidence type="ECO:0000256" key="7">
    <source>
        <dbReference type="ARBA" id="ARBA00035457"/>
    </source>
</evidence>
<dbReference type="Proteomes" id="UP000176967">
    <property type="component" value="Unassembled WGS sequence"/>
</dbReference>
<comment type="caution">
    <text evidence="9">The sequence shown here is derived from an EMBL/GenBank/DDBJ whole genome shotgun (WGS) entry which is preliminary data.</text>
</comment>
<dbReference type="EMBL" id="MEVL01000038">
    <property type="protein sequence ID" value="OGC59600.1"/>
    <property type="molecule type" value="Genomic_DNA"/>
</dbReference>
<feature type="region of interest" description="Disordered" evidence="8">
    <location>
        <begin position="141"/>
        <end position="160"/>
    </location>
</feature>
<dbReference type="STRING" id="1802628.A2890_00185"/>
<dbReference type="Gene3D" id="2.40.30.10">
    <property type="entry name" value="Translation factors"/>
    <property type="match status" value="1"/>
</dbReference>
<evidence type="ECO:0000313" key="10">
    <source>
        <dbReference type="Proteomes" id="UP000176967"/>
    </source>
</evidence>
<dbReference type="GO" id="GO:0022625">
    <property type="term" value="C:cytosolic large ribosomal subunit"/>
    <property type="evidence" value="ECO:0007669"/>
    <property type="project" value="TreeGrafter"/>
</dbReference>
<name>A0A1F4VRE5_UNCKA</name>
<dbReference type="SUPFAM" id="SSF50447">
    <property type="entry name" value="Translation proteins"/>
    <property type="match status" value="1"/>
</dbReference>
<dbReference type="InterPro" id="IPR019927">
    <property type="entry name" value="Ribosomal_uL3_bac/org-type"/>
</dbReference>
<evidence type="ECO:0000256" key="3">
    <source>
        <dbReference type="ARBA" id="ARBA00022884"/>
    </source>
</evidence>
<keyword evidence="3" id="KW-0694">RNA-binding</keyword>
<evidence type="ECO:0000313" key="9">
    <source>
        <dbReference type="EMBL" id="OGC59600.1"/>
    </source>
</evidence>
<evidence type="ECO:0000256" key="5">
    <source>
        <dbReference type="ARBA" id="ARBA00023274"/>
    </source>
</evidence>
<evidence type="ECO:0000256" key="2">
    <source>
        <dbReference type="ARBA" id="ARBA00022730"/>
    </source>
</evidence>
<evidence type="ECO:0000256" key="6">
    <source>
        <dbReference type="ARBA" id="ARBA00035243"/>
    </source>
</evidence>
<keyword evidence="4 9" id="KW-0689">Ribosomal protein</keyword>
<dbReference type="GO" id="GO:0019843">
    <property type="term" value="F:rRNA binding"/>
    <property type="evidence" value="ECO:0007669"/>
    <property type="project" value="UniProtKB-KW"/>
</dbReference>
<dbReference type="PANTHER" id="PTHR11229">
    <property type="entry name" value="50S RIBOSOMAL PROTEIN L3"/>
    <property type="match status" value="1"/>
</dbReference>
<dbReference type="InterPro" id="IPR009000">
    <property type="entry name" value="Transl_B-barrel_sf"/>
</dbReference>
<dbReference type="AlphaFoldDB" id="A0A1F4VRE5"/>
<evidence type="ECO:0000256" key="4">
    <source>
        <dbReference type="ARBA" id="ARBA00022980"/>
    </source>
</evidence>
<sequence length="160" mass="17098">MNRIEARKLDMTQIFTEEGNVHPVTVVSFAEFPADLTPGTVVKIVGKAKGKGFSGVMKRHGFKGMPATHGRSTKGRAPGSIGGTTTPGRVYRGKRMAGRMGGQQVTLRASSVLEIDPEGKTAKIFGPLPGPRLSRLWLEYEPKEASSGEPDLGTETESTS</sequence>
<dbReference type="InterPro" id="IPR000597">
    <property type="entry name" value="Ribosomal_uL3"/>
</dbReference>
<gene>
    <name evidence="9" type="ORF">A2890_00185</name>
</gene>
<dbReference type="PANTHER" id="PTHR11229:SF16">
    <property type="entry name" value="LARGE RIBOSOMAL SUBUNIT PROTEIN UL3C"/>
    <property type="match status" value="1"/>
</dbReference>
<evidence type="ECO:0000256" key="1">
    <source>
        <dbReference type="ARBA" id="ARBA00006540"/>
    </source>
</evidence>
<keyword evidence="5" id="KW-0687">Ribonucleoprotein</keyword>
<dbReference type="Pfam" id="PF00297">
    <property type="entry name" value="Ribosomal_L3"/>
    <property type="match status" value="1"/>
</dbReference>
<dbReference type="GO" id="GO:0006412">
    <property type="term" value="P:translation"/>
    <property type="evidence" value="ECO:0007669"/>
    <property type="project" value="InterPro"/>
</dbReference>
<dbReference type="GO" id="GO:0003735">
    <property type="term" value="F:structural constituent of ribosome"/>
    <property type="evidence" value="ECO:0007669"/>
    <property type="project" value="InterPro"/>
</dbReference>
<organism evidence="9 10">
    <name type="scientific">candidate division WWE3 bacterium RIFCSPLOWO2_01_FULL_53_14</name>
    <dbReference type="NCBI Taxonomy" id="1802628"/>
    <lineage>
        <taxon>Bacteria</taxon>
        <taxon>Katanobacteria</taxon>
    </lineage>
</organism>
<evidence type="ECO:0000256" key="8">
    <source>
        <dbReference type="SAM" id="MobiDB-lite"/>
    </source>
</evidence>
<reference evidence="9 10" key="1">
    <citation type="journal article" date="2016" name="Nat. Commun.">
        <title>Thousands of microbial genomes shed light on interconnected biogeochemical processes in an aquifer system.</title>
        <authorList>
            <person name="Anantharaman K."/>
            <person name="Brown C.T."/>
            <person name="Hug L.A."/>
            <person name="Sharon I."/>
            <person name="Castelle C.J."/>
            <person name="Probst A.J."/>
            <person name="Thomas B.C."/>
            <person name="Singh A."/>
            <person name="Wilkins M.J."/>
            <person name="Karaoz U."/>
            <person name="Brodie E.L."/>
            <person name="Williams K.H."/>
            <person name="Hubbard S.S."/>
            <person name="Banfield J.F."/>
        </authorList>
    </citation>
    <scope>NUCLEOTIDE SEQUENCE [LARGE SCALE GENOMIC DNA]</scope>
</reference>
<keyword evidence="2" id="KW-0699">rRNA-binding</keyword>
<accession>A0A1F4VRE5</accession>